<evidence type="ECO:0000313" key="2">
    <source>
        <dbReference type="EMBL" id="MFF4028105.1"/>
    </source>
</evidence>
<name>A0ABW6TT53_9NOCA</name>
<sequence>MMCCVAALAVMALLVHVGHAAVAWMRPHQDDSRFAPSARYQLAGDQVGHVEVGVGR</sequence>
<evidence type="ECO:0000313" key="3">
    <source>
        <dbReference type="Proteomes" id="UP001602089"/>
    </source>
</evidence>
<keyword evidence="3" id="KW-1185">Reference proteome</keyword>
<proteinExistence type="predicted"/>
<protein>
    <submittedName>
        <fullName evidence="2">Uncharacterized protein</fullName>
    </submittedName>
</protein>
<evidence type="ECO:0000256" key="1">
    <source>
        <dbReference type="SAM" id="SignalP"/>
    </source>
</evidence>
<feature type="chain" id="PRO_5045065519" evidence="1">
    <location>
        <begin position="21"/>
        <end position="56"/>
    </location>
</feature>
<comment type="caution">
    <text evidence="2">The sequence shown here is derived from an EMBL/GenBank/DDBJ whole genome shotgun (WGS) entry which is preliminary data.</text>
</comment>
<keyword evidence="1" id="KW-0732">Signal</keyword>
<gene>
    <name evidence="2" type="ORF">ACFYY5_35210</name>
</gene>
<reference evidence="2 3" key="1">
    <citation type="submission" date="2024-10" db="EMBL/GenBank/DDBJ databases">
        <title>The Natural Products Discovery Center: Release of the First 8490 Sequenced Strains for Exploring Actinobacteria Biosynthetic Diversity.</title>
        <authorList>
            <person name="Kalkreuter E."/>
            <person name="Kautsar S.A."/>
            <person name="Yang D."/>
            <person name="Bader C.D."/>
            <person name="Teijaro C.N."/>
            <person name="Fluegel L."/>
            <person name="Davis C.M."/>
            <person name="Simpson J.R."/>
            <person name="Lauterbach L."/>
            <person name="Steele A.D."/>
            <person name="Gui C."/>
            <person name="Meng S."/>
            <person name="Li G."/>
            <person name="Viehrig K."/>
            <person name="Ye F."/>
            <person name="Su P."/>
            <person name="Kiefer A.F."/>
            <person name="Nichols A."/>
            <person name="Cepeda A.J."/>
            <person name="Yan W."/>
            <person name="Fan B."/>
            <person name="Jiang Y."/>
            <person name="Adhikari A."/>
            <person name="Zheng C.-J."/>
            <person name="Schuster L."/>
            <person name="Cowan T.M."/>
            <person name="Smanski M.J."/>
            <person name="Chevrette M.G."/>
            <person name="De Carvalho L.P.S."/>
            <person name="Shen B."/>
        </authorList>
    </citation>
    <scope>NUCLEOTIDE SEQUENCE [LARGE SCALE GENOMIC DNA]</scope>
    <source>
        <strain evidence="2 3">NPDC001867</strain>
    </source>
</reference>
<dbReference type="EMBL" id="JBIATK010000024">
    <property type="protein sequence ID" value="MFF4028105.1"/>
    <property type="molecule type" value="Genomic_DNA"/>
</dbReference>
<dbReference type="Proteomes" id="UP001602089">
    <property type="component" value="Unassembled WGS sequence"/>
</dbReference>
<feature type="signal peptide" evidence="1">
    <location>
        <begin position="1"/>
        <end position="20"/>
    </location>
</feature>
<accession>A0ABW6TT53</accession>
<organism evidence="2 3">
    <name type="scientific">Nocardia elegans</name>
    <dbReference type="NCBI Taxonomy" id="300029"/>
    <lineage>
        <taxon>Bacteria</taxon>
        <taxon>Bacillati</taxon>
        <taxon>Actinomycetota</taxon>
        <taxon>Actinomycetes</taxon>
        <taxon>Mycobacteriales</taxon>
        <taxon>Nocardiaceae</taxon>
        <taxon>Nocardia</taxon>
    </lineage>
</organism>
<dbReference type="RefSeq" id="WP_387133113.1">
    <property type="nucleotide sequence ID" value="NZ_JBIATK010000024.1"/>
</dbReference>